<dbReference type="RefSeq" id="WP_109343267.1">
    <property type="nucleotide sequence ID" value="NZ_JAWRKY010000024.1"/>
</dbReference>
<evidence type="ECO:0000313" key="1">
    <source>
        <dbReference type="EMBL" id="MEB2583155.1"/>
    </source>
</evidence>
<organism evidence="1 2">
    <name type="scientific">Burkholderia anthinoferrum</name>
    <dbReference type="NCBI Taxonomy" id="3090833"/>
    <lineage>
        <taxon>Bacteria</taxon>
        <taxon>Pseudomonadati</taxon>
        <taxon>Pseudomonadota</taxon>
        <taxon>Betaproteobacteria</taxon>
        <taxon>Burkholderiales</taxon>
        <taxon>Burkholderiaceae</taxon>
        <taxon>Burkholderia</taxon>
    </lineage>
</organism>
<keyword evidence="2" id="KW-1185">Reference proteome</keyword>
<sequence>MPNLDDVRWTFCLADIESAGNALRVRAFLRDVVEPALAALDADIDRWANITEGGAPFAHQDAKELLRSTTEAFCLAIHSLFERQIRRWLAGCVCAFAHSKERIERAQNGNLNVMSILLKEVRGIPLSTFDSYADLQRLQLLANACRHGDGDSASRLFKRHPELWQDWPPMPMILPGQAEPYVYGGSPTFDRIVVPRQWLRDFVDAVAWFWEDVEIVHCNSLNGPNPSASHRLAALHQARAARRKPELHPT</sequence>
<proteinExistence type="predicted"/>
<dbReference type="Proteomes" id="UP001304467">
    <property type="component" value="Unassembled WGS sequence"/>
</dbReference>
<evidence type="ECO:0000313" key="2">
    <source>
        <dbReference type="Proteomes" id="UP001304467"/>
    </source>
</evidence>
<dbReference type="EMBL" id="JAWRLE010000067">
    <property type="protein sequence ID" value="MEB2583155.1"/>
    <property type="molecule type" value="Genomic_DNA"/>
</dbReference>
<name>A0ABU5WWJ5_9BURK</name>
<reference evidence="1 2" key="1">
    <citation type="journal article" date="2023" name="Front. Microbiol.">
        <title>Genomic analyses of Burkholderia respiratory isolates indicates two evolutionarily distinct B. anthina clades.</title>
        <authorList>
            <person name="Pham A."/>
            <person name="Volmer J.G."/>
            <person name="Chambers D.C."/>
            <person name="Smith D.J."/>
            <person name="Reid D.W."/>
            <person name="Burr L."/>
            <person name="Wells T.J."/>
        </authorList>
    </citation>
    <scope>NUCLEOTIDE SEQUENCE [LARGE SCALE GENOMIC DNA]</scope>
    <source>
        <strain evidence="1 2">BCCIQ07A</strain>
    </source>
</reference>
<dbReference type="GeneID" id="300969663"/>
<protein>
    <submittedName>
        <fullName evidence="1">Uncharacterized protein</fullName>
    </submittedName>
</protein>
<comment type="caution">
    <text evidence="1">The sequence shown here is derived from an EMBL/GenBank/DDBJ whole genome shotgun (WGS) entry which is preliminary data.</text>
</comment>
<accession>A0ABU5WWJ5</accession>
<gene>
    <name evidence="1" type="ORF">SB593_29890</name>
</gene>